<dbReference type="Proteomes" id="UP000176988">
    <property type="component" value="Unassembled WGS sequence"/>
</dbReference>
<dbReference type="SUPFAM" id="SSF55144">
    <property type="entry name" value="LigT-like"/>
    <property type="match status" value="1"/>
</dbReference>
<dbReference type="InterPro" id="IPR009097">
    <property type="entry name" value="Cyclic_Pdiesterase"/>
</dbReference>
<dbReference type="Gene3D" id="3.90.1140.10">
    <property type="entry name" value="Cyclic phosphodiesterase"/>
    <property type="match status" value="1"/>
</dbReference>
<organism evidence="1 2">
    <name type="scientific">Candidatus Uhrbacteria bacterium RIFOXYC2_FULL_47_19</name>
    <dbReference type="NCBI Taxonomy" id="1802424"/>
    <lineage>
        <taxon>Bacteria</taxon>
        <taxon>Candidatus Uhriibacteriota</taxon>
    </lineage>
</organism>
<gene>
    <name evidence="1" type="ORF">A2480_00615</name>
</gene>
<sequence>MNYQQQQRELIEDMAKKVRELGDCGSTVVKMRKSYESNVETCLTSVVFLGDELGQKVQDKIIGPLSAIDPSQYFPPINSLHLTIKNVRTVGDPPLFDSTDAALAKQVFDRVLPSFHVFDFELKGLVRFPTSVSLMGYSDSVLYELVSALDSELKNAGVPDNKKYASEKVFFGNVTVCRFTSQPSEKFLAKIEEMRDLSIGTLKVKEVQLITGDIMCSAVSREVLGKYILQK</sequence>
<name>A0A1F7WCW7_9BACT</name>
<protein>
    <submittedName>
        <fullName evidence="1">Uncharacterized protein</fullName>
    </submittedName>
</protein>
<evidence type="ECO:0000313" key="1">
    <source>
        <dbReference type="EMBL" id="OGM00620.1"/>
    </source>
</evidence>
<comment type="caution">
    <text evidence="1">The sequence shown here is derived from an EMBL/GenBank/DDBJ whole genome shotgun (WGS) entry which is preliminary data.</text>
</comment>
<accession>A0A1F7WCW7</accession>
<dbReference type="EMBL" id="MGFG01000028">
    <property type="protein sequence ID" value="OGM00620.1"/>
    <property type="molecule type" value="Genomic_DNA"/>
</dbReference>
<evidence type="ECO:0000313" key="2">
    <source>
        <dbReference type="Proteomes" id="UP000176988"/>
    </source>
</evidence>
<dbReference type="STRING" id="1802424.A2480_00615"/>
<dbReference type="AlphaFoldDB" id="A0A1F7WCW7"/>
<reference evidence="1 2" key="1">
    <citation type="journal article" date="2016" name="Nat. Commun.">
        <title>Thousands of microbial genomes shed light on interconnected biogeochemical processes in an aquifer system.</title>
        <authorList>
            <person name="Anantharaman K."/>
            <person name="Brown C.T."/>
            <person name="Hug L.A."/>
            <person name="Sharon I."/>
            <person name="Castelle C.J."/>
            <person name="Probst A.J."/>
            <person name="Thomas B.C."/>
            <person name="Singh A."/>
            <person name="Wilkins M.J."/>
            <person name="Karaoz U."/>
            <person name="Brodie E.L."/>
            <person name="Williams K.H."/>
            <person name="Hubbard S.S."/>
            <person name="Banfield J.F."/>
        </authorList>
    </citation>
    <scope>NUCLEOTIDE SEQUENCE [LARGE SCALE GENOMIC DNA]</scope>
</reference>
<proteinExistence type="predicted"/>